<evidence type="ECO:0000256" key="2">
    <source>
        <dbReference type="ARBA" id="ARBA00022771"/>
    </source>
</evidence>
<sequence>MITALSFSESEPYYELKGQFTDTQTRCIHYHTELDIIALKFKCCQTYYPCFQCHQENKHPTVKYCQQDLDQGEKVVLCGVCKSQLTFKEYLNAGNYRCINCESRFNPGCELHYDLYFDMKNKENNKDITGDISCINSTTSKDNTSTVSAPTVKLADS</sequence>
<evidence type="ECO:0000256" key="1">
    <source>
        <dbReference type="ARBA" id="ARBA00022723"/>
    </source>
</evidence>
<dbReference type="EMBL" id="JAEUBG010000793">
    <property type="protein sequence ID" value="KAH3687505.1"/>
    <property type="molecule type" value="Genomic_DNA"/>
</dbReference>
<accession>A0A9P8QDF4</accession>
<dbReference type="SUPFAM" id="SSF161219">
    <property type="entry name" value="CHY zinc finger-like"/>
    <property type="match status" value="1"/>
</dbReference>
<dbReference type="PROSITE" id="PS51266">
    <property type="entry name" value="ZF_CHY"/>
    <property type="match status" value="1"/>
</dbReference>
<dbReference type="PANTHER" id="PTHR28082">
    <property type="entry name" value="ZINC FINGER PROTEIN"/>
    <property type="match status" value="1"/>
</dbReference>
<dbReference type="GO" id="GO:0045041">
    <property type="term" value="P:protein import into mitochondrial intermembrane space"/>
    <property type="evidence" value="ECO:0007669"/>
    <property type="project" value="TreeGrafter"/>
</dbReference>
<dbReference type="PANTHER" id="PTHR28082:SF1">
    <property type="entry name" value="HELPER OF TIM PROTEIN 13"/>
    <property type="match status" value="1"/>
</dbReference>
<evidence type="ECO:0000313" key="6">
    <source>
        <dbReference type="EMBL" id="KAH3687505.1"/>
    </source>
</evidence>
<dbReference type="Proteomes" id="UP000774326">
    <property type="component" value="Unassembled WGS sequence"/>
</dbReference>
<reference evidence="6" key="2">
    <citation type="submission" date="2021-01" db="EMBL/GenBank/DDBJ databases">
        <authorList>
            <person name="Schikora-Tamarit M.A."/>
        </authorList>
    </citation>
    <scope>NUCLEOTIDE SEQUENCE</scope>
    <source>
        <strain evidence="6">CBS2887</strain>
    </source>
</reference>
<evidence type="ECO:0000259" key="5">
    <source>
        <dbReference type="PROSITE" id="PS51266"/>
    </source>
</evidence>
<dbReference type="InterPro" id="IPR037274">
    <property type="entry name" value="Znf_CHY_sf"/>
</dbReference>
<organism evidence="6 7">
    <name type="scientific">Wickerhamomyces pijperi</name>
    <name type="common">Yeast</name>
    <name type="synonym">Pichia pijperi</name>
    <dbReference type="NCBI Taxonomy" id="599730"/>
    <lineage>
        <taxon>Eukaryota</taxon>
        <taxon>Fungi</taxon>
        <taxon>Dikarya</taxon>
        <taxon>Ascomycota</taxon>
        <taxon>Saccharomycotina</taxon>
        <taxon>Saccharomycetes</taxon>
        <taxon>Phaffomycetales</taxon>
        <taxon>Wickerhamomycetaceae</taxon>
        <taxon>Wickerhamomyces</taxon>
    </lineage>
</organism>
<feature type="domain" description="CHY-type" evidence="5">
    <location>
        <begin position="20"/>
        <end position="103"/>
    </location>
</feature>
<dbReference type="InterPro" id="IPR008913">
    <property type="entry name" value="Znf_CHY"/>
</dbReference>
<name>A0A9P8QDF4_WICPI</name>
<proteinExistence type="predicted"/>
<dbReference type="AlphaFoldDB" id="A0A9P8QDF4"/>
<keyword evidence="3" id="KW-0862">Zinc</keyword>
<keyword evidence="1" id="KW-0479">Metal-binding</keyword>
<keyword evidence="7" id="KW-1185">Reference proteome</keyword>
<evidence type="ECO:0000313" key="7">
    <source>
        <dbReference type="Proteomes" id="UP000774326"/>
    </source>
</evidence>
<dbReference type="GO" id="GO:0005758">
    <property type="term" value="C:mitochondrial intermembrane space"/>
    <property type="evidence" value="ECO:0007669"/>
    <property type="project" value="TreeGrafter"/>
</dbReference>
<reference evidence="6" key="1">
    <citation type="journal article" date="2021" name="Open Biol.">
        <title>Shared evolutionary footprints suggest mitochondrial oxidative damage underlies multiple complex I losses in fungi.</title>
        <authorList>
            <person name="Schikora-Tamarit M.A."/>
            <person name="Marcet-Houben M."/>
            <person name="Nosek J."/>
            <person name="Gabaldon T."/>
        </authorList>
    </citation>
    <scope>NUCLEOTIDE SEQUENCE</scope>
    <source>
        <strain evidence="6">CBS2887</strain>
    </source>
</reference>
<evidence type="ECO:0000256" key="3">
    <source>
        <dbReference type="ARBA" id="ARBA00022833"/>
    </source>
</evidence>
<dbReference type="OrthoDB" id="411372at2759"/>
<gene>
    <name evidence="6" type="ORF">WICPIJ_001512</name>
</gene>
<protein>
    <recommendedName>
        <fullName evidence="5">CHY-type domain-containing protein</fullName>
    </recommendedName>
</protein>
<dbReference type="GO" id="GO:0008270">
    <property type="term" value="F:zinc ion binding"/>
    <property type="evidence" value="ECO:0007669"/>
    <property type="project" value="UniProtKB-KW"/>
</dbReference>
<comment type="caution">
    <text evidence="6">The sequence shown here is derived from an EMBL/GenBank/DDBJ whole genome shotgun (WGS) entry which is preliminary data.</text>
</comment>
<evidence type="ECO:0000256" key="4">
    <source>
        <dbReference type="PROSITE-ProRule" id="PRU00601"/>
    </source>
</evidence>
<dbReference type="InterPro" id="IPR052604">
    <property type="entry name" value="Mito_Tim_assembly_helper"/>
</dbReference>
<dbReference type="Pfam" id="PF05495">
    <property type="entry name" value="zf-CHY"/>
    <property type="match status" value="1"/>
</dbReference>
<keyword evidence="2 4" id="KW-0863">Zinc-finger</keyword>